<dbReference type="RefSeq" id="WP_141396740.1">
    <property type="nucleotide sequence ID" value="NZ_NWUF01000007.1"/>
</dbReference>
<comment type="pathway">
    <text evidence="1 6">Carbohydrate biosynthesis; dTDP-L-rhamnose biosynthesis.</text>
</comment>
<dbReference type="Pfam" id="PF04321">
    <property type="entry name" value="RmlD_sub_bind"/>
    <property type="match status" value="1"/>
</dbReference>
<dbReference type="PANTHER" id="PTHR10491:SF4">
    <property type="entry name" value="METHIONINE ADENOSYLTRANSFERASE 2 SUBUNIT BETA"/>
    <property type="match status" value="1"/>
</dbReference>
<evidence type="ECO:0000256" key="5">
    <source>
        <dbReference type="ARBA" id="ARBA00048200"/>
    </source>
</evidence>
<feature type="non-terminal residue" evidence="9">
    <location>
        <position position="1"/>
    </location>
</feature>
<sequence length="123" mass="12917">TAVSAGRKGGRLLLRPVAGNCSAVDIEDPQAPLGTYHFVNAGEASWCELAREIFALSGAAGGPSPQVEPIATADYPTPAKRPANSRLSTDKIVRDYGIHPRDWRAAVRDIVDELAGPVPQTGA</sequence>
<feature type="domain" description="RmlD-like substrate binding" evidence="8">
    <location>
        <begin position="28"/>
        <end position="114"/>
    </location>
</feature>
<comment type="function">
    <text evidence="6">Catalyzes the reduction of dTDP-6-deoxy-L-lyxo-4-hexulose to yield dTDP-L-rhamnose.</text>
</comment>
<dbReference type="GO" id="GO:0019305">
    <property type="term" value="P:dTDP-rhamnose biosynthetic process"/>
    <property type="evidence" value="ECO:0007669"/>
    <property type="project" value="UniProtKB-UniPathway"/>
</dbReference>
<dbReference type="Gene3D" id="3.90.25.10">
    <property type="entry name" value="UDP-galactose 4-epimerase, domain 1"/>
    <property type="match status" value="1"/>
</dbReference>
<dbReference type="InterPro" id="IPR005913">
    <property type="entry name" value="dTDP_dehydrorham_reduct"/>
</dbReference>
<dbReference type="InterPro" id="IPR029903">
    <property type="entry name" value="RmlD-like-bd"/>
</dbReference>
<feature type="region of interest" description="Disordered" evidence="7">
    <location>
        <begin position="60"/>
        <end position="86"/>
    </location>
</feature>
<evidence type="ECO:0000256" key="7">
    <source>
        <dbReference type="SAM" id="MobiDB-lite"/>
    </source>
</evidence>
<evidence type="ECO:0000256" key="1">
    <source>
        <dbReference type="ARBA" id="ARBA00004781"/>
    </source>
</evidence>
<gene>
    <name evidence="9" type="ORF">COO09_09760</name>
</gene>
<accession>A0A2A4FYB9</accession>
<protein>
    <recommendedName>
        <fullName evidence="4 6">dTDP-4-dehydrorhamnose reductase</fullName>
        <ecNumber evidence="3 6">1.1.1.133</ecNumber>
    </recommendedName>
</protein>
<dbReference type="UniPathway" id="UPA00124"/>
<evidence type="ECO:0000256" key="6">
    <source>
        <dbReference type="RuleBase" id="RU364082"/>
    </source>
</evidence>
<evidence type="ECO:0000256" key="2">
    <source>
        <dbReference type="ARBA" id="ARBA00010944"/>
    </source>
</evidence>
<evidence type="ECO:0000313" key="10">
    <source>
        <dbReference type="Proteomes" id="UP000218934"/>
    </source>
</evidence>
<proteinExistence type="inferred from homology"/>
<dbReference type="InterPro" id="IPR036291">
    <property type="entry name" value="NAD(P)-bd_dom_sf"/>
</dbReference>
<dbReference type="SUPFAM" id="SSF51735">
    <property type="entry name" value="NAD(P)-binding Rossmann-fold domains"/>
    <property type="match status" value="1"/>
</dbReference>
<comment type="caution">
    <text evidence="9">The sequence shown here is derived from an EMBL/GenBank/DDBJ whole genome shotgun (WGS) entry which is preliminary data.</text>
</comment>
<keyword evidence="6" id="KW-0560">Oxidoreductase</keyword>
<evidence type="ECO:0000256" key="4">
    <source>
        <dbReference type="ARBA" id="ARBA00017099"/>
    </source>
</evidence>
<keyword evidence="6" id="KW-0521">NADP</keyword>
<name>A0A2A4FYB9_9SPHN</name>
<reference evidence="9 10" key="1">
    <citation type="submission" date="2017-09" db="EMBL/GenBank/DDBJ databases">
        <title>The Catabolism of 3,6-Dichlorosalicylic acid is Initiated by the Cytochrome P450 Monooxygenase DsmABC in Rhizorhabdus dicambivorans Ndbn-20.</title>
        <authorList>
            <person name="Na L."/>
        </authorList>
    </citation>
    <scope>NUCLEOTIDE SEQUENCE [LARGE SCALE GENOMIC DNA]</scope>
    <source>
        <strain evidence="9 10">Ndbn-20m</strain>
    </source>
</reference>
<organism evidence="9 10">
    <name type="scientific">Rhizorhabdus dicambivorans</name>
    <dbReference type="NCBI Taxonomy" id="1850238"/>
    <lineage>
        <taxon>Bacteria</taxon>
        <taxon>Pseudomonadati</taxon>
        <taxon>Pseudomonadota</taxon>
        <taxon>Alphaproteobacteria</taxon>
        <taxon>Sphingomonadales</taxon>
        <taxon>Sphingomonadaceae</taxon>
        <taxon>Rhizorhabdus</taxon>
    </lineage>
</organism>
<dbReference type="GO" id="GO:0008831">
    <property type="term" value="F:dTDP-4-dehydrorhamnose reductase activity"/>
    <property type="evidence" value="ECO:0007669"/>
    <property type="project" value="UniProtKB-EC"/>
</dbReference>
<dbReference type="EMBL" id="NWUF01000007">
    <property type="protein sequence ID" value="PCE42698.1"/>
    <property type="molecule type" value="Genomic_DNA"/>
</dbReference>
<comment type="catalytic activity">
    <reaction evidence="5 6">
        <text>dTDP-beta-L-rhamnose + NADP(+) = dTDP-4-dehydro-beta-L-rhamnose + NADPH + H(+)</text>
        <dbReference type="Rhea" id="RHEA:21796"/>
        <dbReference type="ChEBI" id="CHEBI:15378"/>
        <dbReference type="ChEBI" id="CHEBI:57510"/>
        <dbReference type="ChEBI" id="CHEBI:57783"/>
        <dbReference type="ChEBI" id="CHEBI:58349"/>
        <dbReference type="ChEBI" id="CHEBI:62830"/>
        <dbReference type="EC" id="1.1.1.133"/>
    </reaction>
</comment>
<comment type="cofactor">
    <cofactor evidence="6">
        <name>Mg(2+)</name>
        <dbReference type="ChEBI" id="CHEBI:18420"/>
    </cofactor>
    <text evidence="6">Binds 1 Mg(2+) ion per monomer.</text>
</comment>
<evidence type="ECO:0000259" key="8">
    <source>
        <dbReference type="Pfam" id="PF04321"/>
    </source>
</evidence>
<dbReference type="GO" id="GO:0005829">
    <property type="term" value="C:cytosol"/>
    <property type="evidence" value="ECO:0007669"/>
    <property type="project" value="TreeGrafter"/>
</dbReference>
<keyword evidence="10" id="KW-1185">Reference proteome</keyword>
<dbReference type="Proteomes" id="UP000218934">
    <property type="component" value="Unassembled WGS sequence"/>
</dbReference>
<comment type="similarity">
    <text evidence="2 6">Belongs to the dTDP-4-dehydrorhamnose reductase family.</text>
</comment>
<dbReference type="PANTHER" id="PTHR10491">
    <property type="entry name" value="DTDP-4-DEHYDRORHAMNOSE REDUCTASE"/>
    <property type="match status" value="1"/>
</dbReference>
<evidence type="ECO:0000256" key="3">
    <source>
        <dbReference type="ARBA" id="ARBA00012929"/>
    </source>
</evidence>
<evidence type="ECO:0000313" key="9">
    <source>
        <dbReference type="EMBL" id="PCE42698.1"/>
    </source>
</evidence>
<dbReference type="EC" id="1.1.1.133" evidence="3 6"/>
<dbReference type="AlphaFoldDB" id="A0A2A4FYB9"/>